<dbReference type="RefSeq" id="WP_068260842.1">
    <property type="nucleotide sequence ID" value="NZ_LWSK01000019.1"/>
</dbReference>
<protein>
    <recommendedName>
        <fullName evidence="7">DUF1553 domain-containing protein</fullName>
    </recommendedName>
</protein>
<dbReference type="Proteomes" id="UP000322699">
    <property type="component" value="Unassembled WGS sequence"/>
</dbReference>
<feature type="transmembrane region" description="Helical" evidence="2">
    <location>
        <begin position="69"/>
        <end position="88"/>
    </location>
</feature>
<dbReference type="PANTHER" id="PTHR35889:SF3">
    <property type="entry name" value="F-BOX DOMAIN-CONTAINING PROTEIN"/>
    <property type="match status" value="1"/>
</dbReference>
<dbReference type="InterPro" id="IPR022655">
    <property type="entry name" value="DUF1553"/>
</dbReference>
<sequence length="882" mass="97944">MNPNDDQTFVRQRLDSIDQPKPIDPKFVERLSDRLDAEFVTVSSDGSKSRGIGEVFPVDAKRTGRMLRWPGSLAAAAIFLGMFSFWIGQPLTSWAEMIEALRSTPWVQTDSGRTSSWFSASNQVMAMRNTNQTVFASQRSGTQLKYVREESRIYQTNAGEAWLPLERELIAWLLASSQGNNDSFSRSLVPEDNFTLVSESARSIDDASGRWLELTVAFESNQQPSRAFTAVFLLDPRTKLPVSCRVHQGALASARVIAPSSWQQVSFDYPSEGPANIFDLGIAADTPIEMADSDSNSGIVSTNPPTAKLAISEEQPAKSEPASTTLSSEDEKPAADATEKNKAVASNPKATAVSNTDPLVPIPDTLIAMTERVDQLLEKLWAENDVVPVGLASDETFLRRVYLDVIGRVPSIAEYDQFFESDSLTRRRELIDKLLDSREHALHLGGVWKRVLVPDDETAISRLGGSGKLEKWLADSFATHQPYDQMVRKLLLAQGRVNESGPLLFYAAAKMNAEELAARTSRCFLGMRMECAECHDHPFDHWSQEDFWGLAAYFAQISRPQGKIEMVSPVLRVRDADFGDVKLPETDVVIPPSLPINRNGEHGMDESDLAMFEDIVATGLSRREQLAAWITHPQNNHFSQATVNRIWAHLFGRGIVDPVDDMGGHNSPVSPELLNQLGRYFVKTDFDLQSLMRVLLNSQAYQLSSENQNKAAQREVNFFARMSLKPLTAEQLYDCLAMSTGRADLGSGMSASVQSKSAPNVDRFSDSVRTAFLAQFRTSIDQRTDYQGGIPQSLTLMNGPMIASVTKDAPKGILRSLSSPFFDDETRIEKLFVATLTRKPTEQERTRYAKFLSSQPAGAQQSETLGDVLWVLLNSTEFTMNH</sequence>
<feature type="compositionally biased region" description="Polar residues" evidence="1">
    <location>
        <begin position="348"/>
        <end position="357"/>
    </location>
</feature>
<keyword evidence="2" id="KW-1133">Transmembrane helix</keyword>
<keyword evidence="2" id="KW-0472">Membrane</keyword>
<evidence type="ECO:0000256" key="2">
    <source>
        <dbReference type="SAM" id="Phobius"/>
    </source>
</evidence>
<dbReference type="AlphaFoldDB" id="A0A5B1CL38"/>
<evidence type="ECO:0000313" key="5">
    <source>
        <dbReference type="EMBL" id="KAA1260240.1"/>
    </source>
</evidence>
<reference evidence="5 6" key="1">
    <citation type="submission" date="2019-08" db="EMBL/GenBank/DDBJ databases">
        <title>Deep-cultivation of Planctomycetes and their phenomic and genomic characterization uncovers novel biology.</title>
        <authorList>
            <person name="Wiegand S."/>
            <person name="Jogler M."/>
            <person name="Boedeker C."/>
            <person name="Pinto D."/>
            <person name="Vollmers J."/>
            <person name="Rivas-Marin E."/>
            <person name="Kohn T."/>
            <person name="Peeters S.H."/>
            <person name="Heuer A."/>
            <person name="Rast P."/>
            <person name="Oberbeckmann S."/>
            <person name="Bunk B."/>
            <person name="Jeske O."/>
            <person name="Meyerdierks A."/>
            <person name="Storesund J.E."/>
            <person name="Kallscheuer N."/>
            <person name="Luecker S."/>
            <person name="Lage O.M."/>
            <person name="Pohl T."/>
            <person name="Merkel B.J."/>
            <person name="Hornburger P."/>
            <person name="Mueller R.-W."/>
            <person name="Bruemmer F."/>
            <person name="Labrenz M."/>
            <person name="Spormann A.M."/>
            <person name="Op Den Camp H."/>
            <person name="Overmann J."/>
            <person name="Amann R."/>
            <person name="Jetten M.S.M."/>
            <person name="Mascher T."/>
            <person name="Medema M.H."/>
            <person name="Devos D.P."/>
            <person name="Kaster A.-K."/>
            <person name="Ovreas L."/>
            <person name="Rohde M."/>
            <person name="Galperin M.Y."/>
            <person name="Jogler C."/>
        </authorList>
    </citation>
    <scope>NUCLEOTIDE SEQUENCE [LARGE SCALE GENOMIC DNA]</scope>
    <source>
        <strain evidence="5 6">LF1</strain>
    </source>
</reference>
<proteinExistence type="predicted"/>
<dbReference type="OrthoDB" id="289126at2"/>
<dbReference type="Pfam" id="PF07587">
    <property type="entry name" value="PSD1"/>
    <property type="match status" value="1"/>
</dbReference>
<comment type="caution">
    <text evidence="5">The sequence shown here is derived from an EMBL/GenBank/DDBJ whole genome shotgun (WGS) entry which is preliminary data.</text>
</comment>
<dbReference type="PANTHER" id="PTHR35889">
    <property type="entry name" value="CYCLOINULO-OLIGOSACCHARIDE FRUCTANOTRANSFERASE-RELATED"/>
    <property type="match status" value="1"/>
</dbReference>
<evidence type="ECO:0000259" key="4">
    <source>
        <dbReference type="Pfam" id="PF07587"/>
    </source>
</evidence>
<dbReference type="EMBL" id="VRLW01000001">
    <property type="protein sequence ID" value="KAA1260240.1"/>
    <property type="molecule type" value="Genomic_DNA"/>
</dbReference>
<dbReference type="Pfam" id="PF07583">
    <property type="entry name" value="PSCyt2"/>
    <property type="match status" value="1"/>
</dbReference>
<evidence type="ECO:0000259" key="3">
    <source>
        <dbReference type="Pfam" id="PF07583"/>
    </source>
</evidence>
<evidence type="ECO:0000313" key="6">
    <source>
        <dbReference type="Proteomes" id="UP000322699"/>
    </source>
</evidence>
<feature type="region of interest" description="Disordered" evidence="1">
    <location>
        <begin position="310"/>
        <end position="357"/>
    </location>
</feature>
<evidence type="ECO:0000256" key="1">
    <source>
        <dbReference type="SAM" id="MobiDB-lite"/>
    </source>
</evidence>
<organism evidence="5 6">
    <name type="scientific">Rubripirellula obstinata</name>
    <dbReference type="NCBI Taxonomy" id="406547"/>
    <lineage>
        <taxon>Bacteria</taxon>
        <taxon>Pseudomonadati</taxon>
        <taxon>Planctomycetota</taxon>
        <taxon>Planctomycetia</taxon>
        <taxon>Pirellulales</taxon>
        <taxon>Pirellulaceae</taxon>
        <taxon>Rubripirellula</taxon>
    </lineage>
</organism>
<feature type="compositionally biased region" description="Basic and acidic residues" evidence="1">
    <location>
        <begin position="329"/>
        <end position="342"/>
    </location>
</feature>
<name>A0A5B1CL38_9BACT</name>
<feature type="domain" description="DUF1553" evidence="4">
    <location>
        <begin position="622"/>
        <end position="852"/>
    </location>
</feature>
<feature type="domain" description="DUF1549" evidence="3">
    <location>
        <begin position="373"/>
        <end position="558"/>
    </location>
</feature>
<dbReference type="InterPro" id="IPR011444">
    <property type="entry name" value="DUF1549"/>
</dbReference>
<evidence type="ECO:0008006" key="7">
    <source>
        <dbReference type="Google" id="ProtNLM"/>
    </source>
</evidence>
<keyword evidence="6" id="KW-1185">Reference proteome</keyword>
<gene>
    <name evidence="5" type="ORF">LF1_27790</name>
</gene>
<accession>A0A5B1CL38</accession>
<keyword evidence="2" id="KW-0812">Transmembrane</keyword>